<evidence type="ECO:0000256" key="10">
    <source>
        <dbReference type="ARBA" id="ARBA00023167"/>
    </source>
</evidence>
<comment type="caution">
    <text evidence="12">Lacks conserved residue(s) required for the propagation of feature annotation.</text>
</comment>
<dbReference type="Pfam" id="PF02882">
    <property type="entry name" value="THF_DHG_CYH_C"/>
    <property type="match status" value="1"/>
</dbReference>
<evidence type="ECO:0000259" key="14">
    <source>
        <dbReference type="Pfam" id="PF02882"/>
    </source>
</evidence>
<dbReference type="SUPFAM" id="SSF53223">
    <property type="entry name" value="Aminoacid dehydrogenase-like, N-terminal domain"/>
    <property type="match status" value="1"/>
</dbReference>
<dbReference type="EC" id="1.5.1.5" evidence="12"/>
<dbReference type="GO" id="GO:0004477">
    <property type="term" value="F:methenyltetrahydrofolate cyclohydrolase activity"/>
    <property type="evidence" value="ECO:0007669"/>
    <property type="project" value="UniProtKB-UniRule"/>
</dbReference>
<dbReference type="GO" id="GO:0035999">
    <property type="term" value="P:tetrahydrofolate interconversion"/>
    <property type="evidence" value="ECO:0007669"/>
    <property type="project" value="UniProtKB-UniRule"/>
</dbReference>
<dbReference type="HAMAP" id="MF_01576">
    <property type="entry name" value="THF_DHG_CYH"/>
    <property type="match status" value="1"/>
</dbReference>
<gene>
    <name evidence="12" type="primary">folD</name>
    <name evidence="15" type="ORF">SAMN04488109_6225</name>
</gene>
<dbReference type="STRING" id="947013.SAMN04488109_6225"/>
<comment type="pathway">
    <text evidence="1 12">One-carbon metabolism; tetrahydrofolate interconversion.</text>
</comment>
<comment type="similarity">
    <text evidence="12">Belongs to the tetrahydrofolate dehydrogenase/cyclohydrolase family.</text>
</comment>
<protein>
    <recommendedName>
        <fullName evidence="12">Bifunctional protein FolD</fullName>
    </recommendedName>
    <domain>
        <recommendedName>
            <fullName evidence="12">Methylenetetrahydrofolate dehydrogenase</fullName>
            <ecNumber evidence="12">1.5.1.5</ecNumber>
        </recommendedName>
    </domain>
    <domain>
        <recommendedName>
            <fullName evidence="12">Methenyltetrahydrofolate cyclohydrolase</fullName>
            <ecNumber evidence="12">3.5.4.9</ecNumber>
        </recommendedName>
    </domain>
</protein>
<feature type="binding site" evidence="12">
    <location>
        <begin position="173"/>
        <end position="175"/>
    </location>
    <ligand>
        <name>NADP(+)</name>
        <dbReference type="ChEBI" id="CHEBI:58349"/>
    </ligand>
</feature>
<dbReference type="PRINTS" id="PR00085">
    <property type="entry name" value="THFDHDRGNASE"/>
</dbReference>
<keyword evidence="10 12" id="KW-0486">Methionine biosynthesis</keyword>
<evidence type="ECO:0000256" key="4">
    <source>
        <dbReference type="ARBA" id="ARBA00022605"/>
    </source>
</evidence>
<dbReference type="InterPro" id="IPR020867">
    <property type="entry name" value="THF_DH/CycHdrlase_CS"/>
</dbReference>
<dbReference type="PANTHER" id="PTHR48099">
    <property type="entry name" value="C-1-TETRAHYDROFOLATE SYNTHASE, CYTOPLASMIC-RELATED"/>
    <property type="match status" value="1"/>
</dbReference>
<dbReference type="EC" id="3.5.4.9" evidence="12"/>
<evidence type="ECO:0000256" key="12">
    <source>
        <dbReference type="HAMAP-Rule" id="MF_01576"/>
    </source>
</evidence>
<dbReference type="PANTHER" id="PTHR48099:SF5">
    <property type="entry name" value="C-1-TETRAHYDROFOLATE SYNTHASE, CYTOPLASMIC"/>
    <property type="match status" value="1"/>
</dbReference>
<keyword evidence="11 12" id="KW-0511">Multifunctional enzyme</keyword>
<evidence type="ECO:0000256" key="9">
    <source>
        <dbReference type="ARBA" id="ARBA00023102"/>
    </source>
</evidence>
<dbReference type="Gene3D" id="3.40.50.10860">
    <property type="entry name" value="Leucine Dehydrogenase, chain A, domain 1"/>
    <property type="match status" value="1"/>
</dbReference>
<dbReference type="SUPFAM" id="SSF51735">
    <property type="entry name" value="NAD(P)-binding Rossmann-fold domains"/>
    <property type="match status" value="1"/>
</dbReference>
<evidence type="ECO:0000256" key="8">
    <source>
        <dbReference type="ARBA" id="ARBA00023002"/>
    </source>
</evidence>
<dbReference type="InterPro" id="IPR000672">
    <property type="entry name" value="THF_DH/CycHdrlase"/>
</dbReference>
<keyword evidence="4 12" id="KW-0028">Amino-acid biosynthesis</keyword>
<dbReference type="RefSeq" id="WP_073142367.1">
    <property type="nucleotide sequence ID" value="NZ_FQWQ01000005.1"/>
</dbReference>
<dbReference type="Gene3D" id="3.40.50.720">
    <property type="entry name" value="NAD(P)-binding Rossmann-like Domain"/>
    <property type="match status" value="1"/>
</dbReference>
<comment type="catalytic activity">
    <reaction evidence="12">
        <text>(6R)-5,10-methenyltetrahydrofolate + H2O = (6R)-10-formyltetrahydrofolate + H(+)</text>
        <dbReference type="Rhea" id="RHEA:23700"/>
        <dbReference type="ChEBI" id="CHEBI:15377"/>
        <dbReference type="ChEBI" id="CHEBI:15378"/>
        <dbReference type="ChEBI" id="CHEBI:57455"/>
        <dbReference type="ChEBI" id="CHEBI:195366"/>
        <dbReference type="EC" id="3.5.4.9"/>
    </reaction>
</comment>
<accession>A0A1M5X146</accession>
<keyword evidence="5 12" id="KW-0658">Purine biosynthesis</keyword>
<evidence type="ECO:0000256" key="11">
    <source>
        <dbReference type="ARBA" id="ARBA00023268"/>
    </source>
</evidence>
<organism evidence="15 16">
    <name type="scientific">Chryseolinea serpens</name>
    <dbReference type="NCBI Taxonomy" id="947013"/>
    <lineage>
        <taxon>Bacteria</taxon>
        <taxon>Pseudomonadati</taxon>
        <taxon>Bacteroidota</taxon>
        <taxon>Cytophagia</taxon>
        <taxon>Cytophagales</taxon>
        <taxon>Fulvivirgaceae</taxon>
        <taxon>Chryseolinea</taxon>
    </lineage>
</organism>
<evidence type="ECO:0000256" key="3">
    <source>
        <dbReference type="ARBA" id="ARBA00022563"/>
    </source>
</evidence>
<keyword evidence="3 12" id="KW-0554">One-carbon metabolism</keyword>
<reference evidence="15 16" key="1">
    <citation type="submission" date="2016-11" db="EMBL/GenBank/DDBJ databases">
        <authorList>
            <person name="Jaros S."/>
            <person name="Januszkiewicz K."/>
            <person name="Wedrychowicz H."/>
        </authorList>
    </citation>
    <scope>NUCLEOTIDE SEQUENCE [LARGE SCALE GENOMIC DNA]</scope>
    <source>
        <strain evidence="15 16">DSM 24574</strain>
    </source>
</reference>
<dbReference type="GO" id="GO:0009086">
    <property type="term" value="P:methionine biosynthetic process"/>
    <property type="evidence" value="ECO:0007669"/>
    <property type="project" value="UniProtKB-KW"/>
</dbReference>
<dbReference type="FunFam" id="3.40.50.720:FF:000189">
    <property type="entry name" value="Bifunctional protein FolD"/>
    <property type="match status" value="1"/>
</dbReference>
<evidence type="ECO:0000259" key="13">
    <source>
        <dbReference type="Pfam" id="PF00763"/>
    </source>
</evidence>
<dbReference type="GO" id="GO:0005829">
    <property type="term" value="C:cytosol"/>
    <property type="evidence" value="ECO:0007669"/>
    <property type="project" value="TreeGrafter"/>
</dbReference>
<dbReference type="GO" id="GO:0000105">
    <property type="term" value="P:L-histidine biosynthetic process"/>
    <property type="evidence" value="ECO:0007669"/>
    <property type="project" value="UniProtKB-KW"/>
</dbReference>
<dbReference type="OrthoDB" id="9803580at2"/>
<dbReference type="AlphaFoldDB" id="A0A1M5X146"/>
<name>A0A1M5X146_9BACT</name>
<dbReference type="InterPro" id="IPR046346">
    <property type="entry name" value="Aminoacid_DH-like_N_sf"/>
</dbReference>
<comment type="function">
    <text evidence="12">Catalyzes the oxidation of 5,10-methylenetetrahydrofolate to 5,10-methenyltetrahydrofolate and then the hydrolysis of 5,10-methenyltetrahydrofolate to 10-formyltetrahydrofolate.</text>
</comment>
<keyword evidence="6 12" id="KW-0378">Hydrolase</keyword>
<dbReference type="FunFam" id="3.40.50.10860:FF:000005">
    <property type="entry name" value="C-1-tetrahydrofolate synthase, cytoplasmic, putative"/>
    <property type="match status" value="1"/>
</dbReference>
<evidence type="ECO:0000256" key="6">
    <source>
        <dbReference type="ARBA" id="ARBA00022801"/>
    </source>
</evidence>
<proteinExistence type="inferred from homology"/>
<evidence type="ECO:0000313" key="15">
    <source>
        <dbReference type="EMBL" id="SHH93567.1"/>
    </source>
</evidence>
<evidence type="ECO:0000256" key="1">
    <source>
        <dbReference type="ARBA" id="ARBA00004777"/>
    </source>
</evidence>
<evidence type="ECO:0000256" key="7">
    <source>
        <dbReference type="ARBA" id="ARBA00022857"/>
    </source>
</evidence>
<dbReference type="UniPathway" id="UPA00193"/>
<dbReference type="Proteomes" id="UP000184212">
    <property type="component" value="Unassembled WGS sequence"/>
</dbReference>
<dbReference type="GO" id="GO:0004488">
    <property type="term" value="F:methylenetetrahydrofolate dehydrogenase (NADP+) activity"/>
    <property type="evidence" value="ECO:0007669"/>
    <property type="project" value="UniProtKB-UniRule"/>
</dbReference>
<dbReference type="GO" id="GO:0006164">
    <property type="term" value="P:purine nucleotide biosynthetic process"/>
    <property type="evidence" value="ECO:0007669"/>
    <property type="project" value="UniProtKB-KW"/>
</dbReference>
<sequence>MTQDLQTTTYTLIDGKKVSSDIKDEIAAKVAERKQLGKKIPHLAIILVGDDGASQTYVDNKVKACKSVGFHYTMMRFADTISEERLMKHIDHVNNDDDVDGFIVQLPLPAHISVENITEKIRSDKDVDGFTNHNFGSIISKSPLLLPATPYGVMELLRRYGIETEGKHAVVVGASRIAGAPLSMMLTEQGRATVTICHKFTKDLPAYTRSADILLTAVGKPGLITADMVKEGAIVIDIGTTRVEGPEYPKGWAIKGDVDFKNVAPKASYITPVPGGVGPMTIVSLLLNTLRATELRHP</sequence>
<feature type="binding site" evidence="12">
    <location>
        <position position="240"/>
    </location>
    <ligand>
        <name>NADP(+)</name>
        <dbReference type="ChEBI" id="CHEBI:58349"/>
    </ligand>
</feature>
<keyword evidence="7 12" id="KW-0521">NADP</keyword>
<evidence type="ECO:0000256" key="2">
    <source>
        <dbReference type="ARBA" id="ARBA00011738"/>
    </source>
</evidence>
<dbReference type="CDD" id="cd01080">
    <property type="entry name" value="NAD_bind_m-THF_DH_Cyclohyd"/>
    <property type="match status" value="1"/>
</dbReference>
<evidence type="ECO:0000256" key="5">
    <source>
        <dbReference type="ARBA" id="ARBA00022755"/>
    </source>
</evidence>
<feature type="domain" description="Tetrahydrofolate dehydrogenase/cyclohydrolase catalytic" evidence="13">
    <location>
        <begin position="13"/>
        <end position="128"/>
    </location>
</feature>
<feature type="domain" description="Tetrahydrofolate dehydrogenase/cyclohydrolase NAD(P)-binding" evidence="14">
    <location>
        <begin position="147"/>
        <end position="295"/>
    </location>
</feature>
<dbReference type="EMBL" id="FQWQ01000005">
    <property type="protein sequence ID" value="SHH93567.1"/>
    <property type="molecule type" value="Genomic_DNA"/>
</dbReference>
<keyword evidence="9 12" id="KW-0368">Histidine biosynthesis</keyword>
<dbReference type="PROSITE" id="PS00767">
    <property type="entry name" value="THF_DHG_CYH_2"/>
    <property type="match status" value="1"/>
</dbReference>
<dbReference type="InterPro" id="IPR020630">
    <property type="entry name" value="THF_DH/CycHdrlase_cat_dom"/>
</dbReference>
<dbReference type="InterPro" id="IPR020631">
    <property type="entry name" value="THF_DH/CycHdrlase_NAD-bd_dom"/>
</dbReference>
<comment type="catalytic activity">
    <reaction evidence="12">
        <text>(6R)-5,10-methylene-5,6,7,8-tetrahydrofolate + NADP(+) = (6R)-5,10-methenyltetrahydrofolate + NADPH</text>
        <dbReference type="Rhea" id="RHEA:22812"/>
        <dbReference type="ChEBI" id="CHEBI:15636"/>
        <dbReference type="ChEBI" id="CHEBI:57455"/>
        <dbReference type="ChEBI" id="CHEBI:57783"/>
        <dbReference type="ChEBI" id="CHEBI:58349"/>
        <dbReference type="EC" id="1.5.1.5"/>
    </reaction>
</comment>
<comment type="subunit">
    <text evidence="2 12">Homodimer.</text>
</comment>
<evidence type="ECO:0000313" key="16">
    <source>
        <dbReference type="Proteomes" id="UP000184212"/>
    </source>
</evidence>
<keyword evidence="8 12" id="KW-0560">Oxidoreductase</keyword>
<dbReference type="Pfam" id="PF00763">
    <property type="entry name" value="THF_DHG_CYH"/>
    <property type="match status" value="1"/>
</dbReference>
<dbReference type="InterPro" id="IPR036291">
    <property type="entry name" value="NAD(P)-bd_dom_sf"/>
</dbReference>
<keyword evidence="16" id="KW-1185">Reference proteome</keyword>